<sequence length="450" mass="51941">MMKETQNKPEQDRKAEKAVLSGRQKLLIRAPWTIRIIGVIGMVFGGLMSFWCYRDYLNGNETASVGMSLGFLLIFGTMGLWLWCYGCRMLQVKGDEILFRDIFFRKHRYTLDDICSVRWNHDGFVFSGSTGKLFKIYDYCPDCKRLFELLEERGAQVDLPGRMFSPEQTAAAHPDPDKRRFLVWTSPWLPKEVSKIEVRGRQLAVSKLFRKEFTCSCLDVAKIQLKENKEGRLNARIYGGEGTCLAKIQAFSAEASDMRCAFAFLRHMIGLGIPVEGAEKTSEYVRCLLQNRFVSFSIGQSLFKEEYQRICPLLDRYAAVFSDLGIQMEYGPIDKEQKEELEKSLALETITYDTFNRGFFICLQRDGQMLFDKKASLPLAEMVMILAEAPEMGRGRREDRDLEDQGMAAVQNLLYFRPIPEIVVQQILEYFLHKVKKKQIHISDIKRGWS</sequence>
<feature type="transmembrane region" description="Helical" evidence="1">
    <location>
        <begin position="63"/>
        <end position="83"/>
    </location>
</feature>
<evidence type="ECO:0000256" key="1">
    <source>
        <dbReference type="SAM" id="Phobius"/>
    </source>
</evidence>
<dbReference type="AlphaFoldDB" id="A0A6N2TH85"/>
<name>A0A6N2TH85_9FIRM</name>
<keyword evidence="1" id="KW-0472">Membrane</keyword>
<dbReference type="GeneID" id="23112250"/>
<proteinExistence type="predicted"/>
<protein>
    <submittedName>
        <fullName evidence="2">Uncharacterized protein</fullName>
    </submittedName>
</protein>
<accession>A0A6N2TH85</accession>
<gene>
    <name evidence="2" type="ORF">CBLFYP116_01643</name>
</gene>
<evidence type="ECO:0000313" key="2">
    <source>
        <dbReference type="EMBL" id="VYT04229.1"/>
    </source>
</evidence>
<keyword evidence="1" id="KW-0812">Transmembrane</keyword>
<feature type="transmembrane region" description="Helical" evidence="1">
    <location>
        <begin position="32"/>
        <end position="51"/>
    </location>
</feature>
<reference evidence="2" key="1">
    <citation type="submission" date="2019-11" db="EMBL/GenBank/DDBJ databases">
        <authorList>
            <person name="Feng L."/>
        </authorList>
    </citation>
    <scope>NUCLEOTIDE SEQUENCE</scope>
    <source>
        <strain evidence="2">CbolteaeLFYP116</strain>
    </source>
</reference>
<keyword evidence="1" id="KW-1133">Transmembrane helix</keyword>
<organism evidence="2">
    <name type="scientific">Enterocloster bolteae</name>
    <dbReference type="NCBI Taxonomy" id="208479"/>
    <lineage>
        <taxon>Bacteria</taxon>
        <taxon>Bacillati</taxon>
        <taxon>Bacillota</taxon>
        <taxon>Clostridia</taxon>
        <taxon>Lachnospirales</taxon>
        <taxon>Lachnospiraceae</taxon>
        <taxon>Enterocloster</taxon>
    </lineage>
</organism>
<dbReference type="RefSeq" id="WP_002574618.1">
    <property type="nucleotide sequence ID" value="NZ_BAABZS010000001.1"/>
</dbReference>
<dbReference type="EMBL" id="CACRTF010000010">
    <property type="protein sequence ID" value="VYT04229.1"/>
    <property type="molecule type" value="Genomic_DNA"/>
</dbReference>